<dbReference type="Gene3D" id="3.20.20.80">
    <property type="entry name" value="Glycosidases"/>
    <property type="match status" value="1"/>
</dbReference>
<dbReference type="InterPro" id="IPR008979">
    <property type="entry name" value="Galactose-bd-like_sf"/>
</dbReference>
<dbReference type="EC" id="3.2.1.52" evidence="3"/>
<dbReference type="GO" id="GO:0016020">
    <property type="term" value="C:membrane"/>
    <property type="evidence" value="ECO:0007669"/>
    <property type="project" value="TreeGrafter"/>
</dbReference>
<dbReference type="Gene3D" id="2.60.120.260">
    <property type="entry name" value="Galactose-binding domain-like"/>
    <property type="match status" value="1"/>
</dbReference>
<dbReference type="SUPFAM" id="SSF51445">
    <property type="entry name" value="(Trans)glycosidases"/>
    <property type="match status" value="1"/>
</dbReference>
<dbReference type="CDD" id="cd06563">
    <property type="entry name" value="GH20_chitobiase-like"/>
    <property type="match status" value="1"/>
</dbReference>
<dbReference type="Pfam" id="PF02838">
    <property type="entry name" value="Glyco_hydro_20b"/>
    <property type="match status" value="1"/>
</dbReference>
<feature type="domain" description="Glycoside hydrolase family 20 catalytic" evidence="7">
    <location>
        <begin position="163"/>
        <end position="512"/>
    </location>
</feature>
<evidence type="ECO:0000256" key="6">
    <source>
        <dbReference type="PIRSR" id="PIRSR625705-1"/>
    </source>
</evidence>
<keyword evidence="5" id="KW-0326">Glycosidase</keyword>
<evidence type="ECO:0000259" key="8">
    <source>
        <dbReference type="Pfam" id="PF02838"/>
    </source>
</evidence>
<comment type="catalytic activity">
    <reaction evidence="1">
        <text>Hydrolysis of terminal non-reducing N-acetyl-D-hexosamine residues in N-acetyl-beta-D-hexosaminides.</text>
        <dbReference type="EC" id="3.2.1.52"/>
    </reaction>
</comment>
<dbReference type="Gene3D" id="3.30.379.10">
    <property type="entry name" value="Chitobiase/beta-hexosaminidase domain 2-like"/>
    <property type="match status" value="1"/>
</dbReference>
<accession>A0A1M7IIW6</accession>
<dbReference type="GO" id="GO:0030203">
    <property type="term" value="P:glycosaminoglycan metabolic process"/>
    <property type="evidence" value="ECO:0007669"/>
    <property type="project" value="TreeGrafter"/>
</dbReference>
<comment type="similarity">
    <text evidence="2">Belongs to the glycosyl hydrolase 20 family.</text>
</comment>
<dbReference type="InterPro" id="IPR015883">
    <property type="entry name" value="Glyco_hydro_20_cat"/>
</dbReference>
<dbReference type="Proteomes" id="UP000184121">
    <property type="component" value="Unassembled WGS sequence"/>
</dbReference>
<keyword evidence="10" id="KW-1185">Reference proteome</keyword>
<dbReference type="STRING" id="29534.SAMN05444366_3166"/>
<dbReference type="SUPFAM" id="SSF55545">
    <property type="entry name" value="beta-N-acetylhexosaminidase-like domain"/>
    <property type="match status" value="1"/>
</dbReference>
<protein>
    <recommendedName>
        <fullName evidence="3">beta-N-acetylhexosaminidase</fullName>
        <ecNumber evidence="3">3.2.1.52</ecNumber>
    </recommendedName>
</protein>
<reference evidence="10" key="1">
    <citation type="submission" date="2016-11" db="EMBL/GenBank/DDBJ databases">
        <authorList>
            <person name="Varghese N."/>
            <person name="Submissions S."/>
        </authorList>
    </citation>
    <scope>NUCLEOTIDE SEQUENCE [LARGE SCALE GENOMIC DNA]</scope>
    <source>
        <strain evidence="10">DSM 1811</strain>
    </source>
</reference>
<dbReference type="InterPro" id="IPR025705">
    <property type="entry name" value="Beta_hexosaminidase_sua/sub"/>
</dbReference>
<feature type="active site" description="Proton donor" evidence="6">
    <location>
        <position position="343"/>
    </location>
</feature>
<evidence type="ECO:0000256" key="4">
    <source>
        <dbReference type="ARBA" id="ARBA00022801"/>
    </source>
</evidence>
<sequence>MRTLKPLFVLIFLTVLTAGYSQKNYTEKDIKIIPKPTQLVINKGVFEFSKSTKFIAVTDFQKEISNALISKFEKAGGFRPEVSTAIPNSNYVQFKVDETLEKEAYILDVNSKFITITAKGQAGFIYGLESIRQLLPVVIESKNVILKQKWQIPNLVINDKPRFQWRGLMLDLSRHFFDKNYILATIDRLAMHKMNVLHLHLVDDQGWRIEIKKYPKLTEVGAWRVDQENLSWNARLTTNPDEKGTYGGFLTQDELKEIVKYAASKNVEIIPEIEMPAHVSSAIAAYPELACFDQRIGVPSGGLWPITDIYCAGKETTFEFLQNVIDEVVTIFPSKYIHIGGDEATKTNWDKCPNCQKRMQENGLKNSHELQSYFVKRMEKYINSKGKKLIGWDEILEGGLAPEATVMSWRGTKGGVEAAEQGHDVIMTPESPCYFNFYQGPQNEEPLAFDAYNPLNKVYEFDPVVSTMTPDQAKHVLGGQANLWAEFLSTPSASEYMIFPRLAALSETLWSPKESRNWNDFTTRLASLLQRYNYLGINYAKSAYLVTASSTADLAQKQINVTLKNEFPNPDIRYVLGNKPLDQQALKYTNPIPFTETTILKASLFQNDKPVGKTFTDTIVFHKGVGHKVSYLTPYNSNYKGDGPFGMVNTIRGSKNFHDGQWQAWLVNDMEIVVDLEQQQTAQQITVGTLESQGAGINFPVQVKVLVSNDSINYKEVGKVNRTYASNPVSELKDFIITFDKQNTRFIKIIAVNLRKSPKGDSSWLFVDEILVN</sequence>
<dbReference type="EMBL" id="FRBY01000004">
    <property type="protein sequence ID" value="SHM40538.1"/>
    <property type="molecule type" value="Genomic_DNA"/>
</dbReference>
<dbReference type="OrthoDB" id="9763537at2"/>
<dbReference type="SUPFAM" id="SSF49785">
    <property type="entry name" value="Galactose-binding domain-like"/>
    <property type="match status" value="1"/>
</dbReference>
<dbReference type="InterPro" id="IPR029018">
    <property type="entry name" value="Hex-like_dom2"/>
</dbReference>
<dbReference type="InterPro" id="IPR015882">
    <property type="entry name" value="HEX_bac_N"/>
</dbReference>
<dbReference type="PANTHER" id="PTHR22600:SF57">
    <property type="entry name" value="BETA-N-ACETYLHEXOSAMINIDASE"/>
    <property type="match status" value="1"/>
</dbReference>
<name>A0A1M7IIW6_9FLAO</name>
<feature type="domain" description="Beta-hexosaminidase bacterial type N-terminal" evidence="8">
    <location>
        <begin position="30"/>
        <end position="159"/>
    </location>
</feature>
<gene>
    <name evidence="9" type="ORF">SAMN05444366_3166</name>
</gene>
<proteinExistence type="inferred from homology"/>
<evidence type="ECO:0000256" key="1">
    <source>
        <dbReference type="ARBA" id="ARBA00001231"/>
    </source>
</evidence>
<evidence type="ECO:0000256" key="3">
    <source>
        <dbReference type="ARBA" id="ARBA00012663"/>
    </source>
</evidence>
<dbReference type="PANTHER" id="PTHR22600">
    <property type="entry name" value="BETA-HEXOSAMINIDASE"/>
    <property type="match status" value="1"/>
</dbReference>
<dbReference type="Pfam" id="PF00728">
    <property type="entry name" value="Glyco_hydro_20"/>
    <property type="match status" value="1"/>
</dbReference>
<evidence type="ECO:0000313" key="10">
    <source>
        <dbReference type="Proteomes" id="UP000184121"/>
    </source>
</evidence>
<dbReference type="AlphaFoldDB" id="A0A1M7IIW6"/>
<dbReference type="RefSeq" id="WP_072973934.1">
    <property type="nucleotide sequence ID" value="NZ_FRBY01000004.1"/>
</dbReference>
<evidence type="ECO:0000256" key="2">
    <source>
        <dbReference type="ARBA" id="ARBA00006285"/>
    </source>
</evidence>
<organism evidence="9 10">
    <name type="scientific">Flavobacterium saccharophilum</name>
    <dbReference type="NCBI Taxonomy" id="29534"/>
    <lineage>
        <taxon>Bacteria</taxon>
        <taxon>Pseudomonadati</taxon>
        <taxon>Bacteroidota</taxon>
        <taxon>Flavobacteriia</taxon>
        <taxon>Flavobacteriales</taxon>
        <taxon>Flavobacteriaceae</taxon>
        <taxon>Flavobacterium</taxon>
    </lineage>
</organism>
<dbReference type="GO" id="GO:0004563">
    <property type="term" value="F:beta-N-acetylhexosaminidase activity"/>
    <property type="evidence" value="ECO:0007669"/>
    <property type="project" value="UniProtKB-EC"/>
</dbReference>
<dbReference type="PRINTS" id="PR00738">
    <property type="entry name" value="GLHYDRLASE20"/>
</dbReference>
<keyword evidence="4" id="KW-0378">Hydrolase</keyword>
<evidence type="ECO:0000259" key="7">
    <source>
        <dbReference type="Pfam" id="PF00728"/>
    </source>
</evidence>
<evidence type="ECO:0000256" key="5">
    <source>
        <dbReference type="ARBA" id="ARBA00023295"/>
    </source>
</evidence>
<dbReference type="InterPro" id="IPR017853">
    <property type="entry name" value="GH"/>
</dbReference>
<evidence type="ECO:0000313" key="9">
    <source>
        <dbReference type="EMBL" id="SHM40538.1"/>
    </source>
</evidence>
<dbReference type="GO" id="GO:0005975">
    <property type="term" value="P:carbohydrate metabolic process"/>
    <property type="evidence" value="ECO:0007669"/>
    <property type="project" value="InterPro"/>
</dbReference>